<comment type="similarity">
    <text evidence="1">Belongs to the YggT family.</text>
</comment>
<evidence type="ECO:0000256" key="2">
    <source>
        <dbReference type="SAM" id="Phobius"/>
    </source>
</evidence>
<dbReference type="Proteomes" id="UP000243937">
    <property type="component" value="Chromosome"/>
</dbReference>
<keyword evidence="2" id="KW-0812">Transmembrane</keyword>
<dbReference type="PANTHER" id="PTHR33219:SF14">
    <property type="entry name" value="PROTEIN COFACTOR ASSEMBLY OF COMPLEX C SUBUNIT B CCB3, CHLOROPLASTIC-RELATED"/>
    <property type="match status" value="1"/>
</dbReference>
<dbReference type="InterPro" id="IPR003425">
    <property type="entry name" value="CCB3/YggT"/>
</dbReference>
<dbReference type="AlphaFoldDB" id="A0A1Y0D3E3"/>
<dbReference type="OrthoDB" id="9806665at2"/>
<feature type="transmembrane region" description="Helical" evidence="2">
    <location>
        <begin position="159"/>
        <end position="184"/>
    </location>
</feature>
<dbReference type="PANTHER" id="PTHR33219">
    <property type="entry name" value="YLMG HOMOLOG PROTEIN 2, CHLOROPLASTIC"/>
    <property type="match status" value="1"/>
</dbReference>
<keyword evidence="4" id="KW-1185">Reference proteome</keyword>
<evidence type="ECO:0000313" key="3">
    <source>
        <dbReference type="EMBL" id="ART82051.1"/>
    </source>
</evidence>
<gene>
    <name evidence="3" type="ORF">CBP31_04955</name>
</gene>
<dbReference type="KEGG" id="opf:CBP31_04955"/>
<feature type="transmembrane region" description="Helical" evidence="2">
    <location>
        <begin position="96"/>
        <end position="117"/>
    </location>
</feature>
<reference evidence="3 4" key="1">
    <citation type="journal article" date="2014" name="Int. J. Syst. Evol. Microbiol.">
        <title>Oceanisphaera profunda sp. nov., a marine bacterium isolated from deep-sea sediment, and emended description of the genus Oceanisphaera.</title>
        <authorList>
            <person name="Xu Z."/>
            <person name="Zhang X.Y."/>
            <person name="Su H.N."/>
            <person name="Yu Z.C."/>
            <person name="Liu C."/>
            <person name="Li H."/>
            <person name="Chen X.L."/>
            <person name="Song X.Y."/>
            <person name="Xie B.B."/>
            <person name="Qin Q.L."/>
            <person name="Zhou B.C."/>
            <person name="Shi M."/>
            <person name="Huang Y."/>
            <person name="Zhang Y.Z."/>
        </authorList>
    </citation>
    <scope>NUCLEOTIDE SEQUENCE [LARGE SCALE GENOMIC DNA]</scope>
    <source>
        <strain evidence="3 4">SM1222</strain>
    </source>
</reference>
<sequence>MNTAYYLINTLCDLYLMVILLRIWLQLARADFYNPVSQFVLKATNPVLTPLRRFIPGFFGIDMAAVALAVLVVALKLGLLYALHIINAEAASWFEWVLLIVLTIVKKIGTMLFWVLIIRALLSWVSQGNNPVEYLMFQLTEPLLAPIRRIIPAMGGIDLSMLVFFIILQVLNFLMSDIFGSLWLGL</sequence>
<feature type="transmembrane region" description="Helical" evidence="2">
    <location>
        <begin position="58"/>
        <end position="84"/>
    </location>
</feature>
<accession>A0A1Y0D3E3</accession>
<evidence type="ECO:0000313" key="4">
    <source>
        <dbReference type="Proteomes" id="UP000243937"/>
    </source>
</evidence>
<feature type="transmembrane region" description="Helical" evidence="2">
    <location>
        <begin position="6"/>
        <end position="25"/>
    </location>
</feature>
<name>A0A1Y0D3E3_9GAMM</name>
<dbReference type="Pfam" id="PF02325">
    <property type="entry name" value="CCB3_YggT"/>
    <property type="match status" value="2"/>
</dbReference>
<keyword evidence="2" id="KW-1133">Transmembrane helix</keyword>
<dbReference type="GO" id="GO:0016020">
    <property type="term" value="C:membrane"/>
    <property type="evidence" value="ECO:0007669"/>
    <property type="project" value="InterPro"/>
</dbReference>
<dbReference type="EMBL" id="CP021377">
    <property type="protein sequence ID" value="ART82051.1"/>
    <property type="molecule type" value="Genomic_DNA"/>
</dbReference>
<evidence type="ECO:0000256" key="1">
    <source>
        <dbReference type="ARBA" id="ARBA00010894"/>
    </source>
</evidence>
<proteinExistence type="inferred from homology"/>
<protein>
    <recommendedName>
        <fullName evidence="5">YggT family protein</fullName>
    </recommendedName>
</protein>
<organism evidence="3 4">
    <name type="scientific">Oceanisphaera profunda</name>
    <dbReference type="NCBI Taxonomy" id="1416627"/>
    <lineage>
        <taxon>Bacteria</taxon>
        <taxon>Pseudomonadati</taxon>
        <taxon>Pseudomonadota</taxon>
        <taxon>Gammaproteobacteria</taxon>
        <taxon>Aeromonadales</taxon>
        <taxon>Aeromonadaceae</taxon>
        <taxon>Oceanisphaera</taxon>
    </lineage>
</organism>
<dbReference type="RefSeq" id="WP_087035139.1">
    <property type="nucleotide sequence ID" value="NZ_CP021377.1"/>
</dbReference>
<keyword evidence="2" id="KW-0472">Membrane</keyword>
<evidence type="ECO:0008006" key="5">
    <source>
        <dbReference type="Google" id="ProtNLM"/>
    </source>
</evidence>